<evidence type="ECO:0000313" key="2">
    <source>
        <dbReference type="EMBL" id="KOO24768.1"/>
    </source>
</evidence>
<evidence type="ECO:0000256" key="1">
    <source>
        <dbReference type="SAM" id="Phobius"/>
    </source>
</evidence>
<name>A0A0M0JEU7_9EUKA</name>
<evidence type="ECO:0000313" key="3">
    <source>
        <dbReference type="Proteomes" id="UP000037460"/>
    </source>
</evidence>
<reference evidence="3" key="1">
    <citation type="journal article" date="2015" name="PLoS Genet.">
        <title>Genome Sequence and Transcriptome Analyses of Chrysochromulina tobin: Metabolic Tools for Enhanced Algal Fitness in the Prominent Order Prymnesiales (Haptophyceae).</title>
        <authorList>
            <person name="Hovde B.T."/>
            <person name="Deodato C.R."/>
            <person name="Hunsperger H.M."/>
            <person name="Ryken S.A."/>
            <person name="Yost W."/>
            <person name="Jha R.K."/>
            <person name="Patterson J."/>
            <person name="Monnat R.J. Jr."/>
            <person name="Barlow S.B."/>
            <person name="Starkenburg S.R."/>
            <person name="Cattolico R.A."/>
        </authorList>
    </citation>
    <scope>NUCLEOTIDE SEQUENCE</scope>
    <source>
        <strain evidence="3">CCMP291</strain>
    </source>
</reference>
<dbReference type="EMBL" id="JWZX01003055">
    <property type="protein sequence ID" value="KOO24768.1"/>
    <property type="molecule type" value="Genomic_DNA"/>
</dbReference>
<gene>
    <name evidence="2" type="ORF">Ctob_003856</name>
</gene>
<feature type="transmembrane region" description="Helical" evidence="1">
    <location>
        <begin position="35"/>
        <end position="61"/>
    </location>
</feature>
<dbReference type="PANTHER" id="PTHR36007">
    <property type="entry name" value="TRANSPORT PROTEIN-RELATED"/>
    <property type="match status" value="1"/>
</dbReference>
<sequence>MILALRSNFFKRLAAPLLKRAEKISAGLPTGQSRWLTLALFIGVPAPGTGAWTGAIIAYLLDMPFSSAMSSIFSGVVLAGLIMTILTLAGKTGALIALGAMLLAGTGAVVKALNQEANSPDEEPPSPGSQR</sequence>
<comment type="caution">
    <text evidence="2">The sequence shown here is derived from an EMBL/GenBank/DDBJ whole genome shotgun (WGS) entry which is preliminary data.</text>
</comment>
<protein>
    <submittedName>
        <fullName evidence="2">Transport protein</fullName>
    </submittedName>
</protein>
<dbReference type="OrthoDB" id="6274823at2759"/>
<dbReference type="Proteomes" id="UP000037460">
    <property type="component" value="Unassembled WGS sequence"/>
</dbReference>
<accession>A0A0M0JEU7</accession>
<feature type="transmembrane region" description="Helical" evidence="1">
    <location>
        <begin position="68"/>
        <end position="88"/>
    </location>
</feature>
<dbReference type="PANTHER" id="PTHR36007:SF2">
    <property type="entry name" value="TRANSPORT PROTEIN-RELATED"/>
    <property type="match status" value="1"/>
</dbReference>
<dbReference type="AlphaFoldDB" id="A0A0M0JEU7"/>
<dbReference type="Pfam" id="PF06695">
    <property type="entry name" value="Sm_multidrug_ex"/>
    <property type="match status" value="1"/>
</dbReference>
<proteinExistence type="predicted"/>
<organism evidence="2 3">
    <name type="scientific">Chrysochromulina tobinii</name>
    <dbReference type="NCBI Taxonomy" id="1460289"/>
    <lineage>
        <taxon>Eukaryota</taxon>
        <taxon>Haptista</taxon>
        <taxon>Haptophyta</taxon>
        <taxon>Prymnesiophyceae</taxon>
        <taxon>Prymnesiales</taxon>
        <taxon>Chrysochromulinaceae</taxon>
        <taxon>Chrysochromulina</taxon>
    </lineage>
</organism>
<keyword evidence="1" id="KW-1133">Transmembrane helix</keyword>
<dbReference type="InterPro" id="IPR009577">
    <property type="entry name" value="Sm_multidrug_ex"/>
</dbReference>
<keyword evidence="3" id="KW-1185">Reference proteome</keyword>
<keyword evidence="1" id="KW-0812">Transmembrane</keyword>
<keyword evidence="1" id="KW-0472">Membrane</keyword>